<name>A0ABV0LVJ6_9HYPH</name>
<gene>
    <name evidence="2" type="ORF">ABK249_01595</name>
</gene>
<dbReference type="EMBL" id="JBEAAL010000001">
    <property type="protein sequence ID" value="MEQ1403614.1"/>
    <property type="molecule type" value="Genomic_DNA"/>
</dbReference>
<comment type="caution">
    <text evidence="2">The sequence shown here is derived from an EMBL/GenBank/DDBJ whole genome shotgun (WGS) entry which is preliminary data.</text>
</comment>
<organism evidence="2 3">
    <name type="scientific">Neorhizobium phenanthreniclasticum</name>
    <dbReference type="NCBI Taxonomy" id="3157917"/>
    <lineage>
        <taxon>Bacteria</taxon>
        <taxon>Pseudomonadati</taxon>
        <taxon>Pseudomonadota</taxon>
        <taxon>Alphaproteobacteria</taxon>
        <taxon>Hyphomicrobiales</taxon>
        <taxon>Rhizobiaceae</taxon>
        <taxon>Rhizobium/Agrobacterium group</taxon>
        <taxon>Neorhizobium</taxon>
    </lineage>
</organism>
<sequence>MIKTTRHAAEGLFKRPDPAEGSDAAKLQDFRSRQVLRKRETKLAEMQQRLEKRATDTVGLTSFFR</sequence>
<dbReference type="Proteomes" id="UP001496627">
    <property type="component" value="Unassembled WGS sequence"/>
</dbReference>
<feature type="region of interest" description="Disordered" evidence="1">
    <location>
        <begin position="1"/>
        <end position="26"/>
    </location>
</feature>
<evidence type="ECO:0000256" key="1">
    <source>
        <dbReference type="SAM" id="MobiDB-lite"/>
    </source>
</evidence>
<proteinExistence type="predicted"/>
<protein>
    <recommendedName>
        <fullName evidence="4">Transposase</fullName>
    </recommendedName>
</protein>
<feature type="compositionally biased region" description="Basic and acidic residues" evidence="1">
    <location>
        <begin position="7"/>
        <end position="18"/>
    </location>
</feature>
<evidence type="ECO:0000313" key="2">
    <source>
        <dbReference type="EMBL" id="MEQ1403614.1"/>
    </source>
</evidence>
<accession>A0ABV0LVJ6</accession>
<keyword evidence="3" id="KW-1185">Reference proteome</keyword>
<dbReference type="RefSeq" id="WP_037158519.1">
    <property type="nucleotide sequence ID" value="NZ_JBEAAL010000001.1"/>
</dbReference>
<evidence type="ECO:0008006" key="4">
    <source>
        <dbReference type="Google" id="ProtNLM"/>
    </source>
</evidence>
<reference evidence="2 3" key="1">
    <citation type="submission" date="2024-05" db="EMBL/GenBank/DDBJ databases">
        <title>Neorhizobium sp. Rsf11, a plant growth promoting and heavy metal resistant PAH-degrader.</title>
        <authorList>
            <person name="Golubev S.N."/>
            <person name="Muratova A.Y."/>
            <person name="Markelova M.I."/>
        </authorList>
    </citation>
    <scope>NUCLEOTIDE SEQUENCE [LARGE SCALE GENOMIC DNA]</scope>
    <source>
        <strain evidence="2 3">Rsf11</strain>
    </source>
</reference>
<evidence type="ECO:0000313" key="3">
    <source>
        <dbReference type="Proteomes" id="UP001496627"/>
    </source>
</evidence>